<dbReference type="RefSeq" id="WP_282583516.1">
    <property type="nucleotide sequence ID" value="NZ_JAMOIM010000002.1"/>
</dbReference>
<sequence length="273" mass="28546">MSLSSLAPVLRPGSGQVSDAQVVTRKVWRISRDLRAGLAAAFMVLVACLTQPIPASAEAATRGAIVSLALWSDGSVFRSEAKGAAQIVSRRYGHGGPVIVRVNTGKSFAAGPRGMVQALAAAERGMDPARDVLFLILSSHGAPEGIAEKGGRVEGLLSPRSLGEVLAQSAFKHKVLIVSACFAGIFTPLANDDTLVITAADATHPSFGCEEGRTWTYFGDAFFNDALRKAGPLPERFEAAKALIRAREEAQGFDPSNPQIAGGSNVLPLIDGP</sequence>
<protein>
    <submittedName>
        <fullName evidence="1">C13 family peptidase</fullName>
    </submittedName>
</protein>
<dbReference type="Pfam" id="PF01650">
    <property type="entry name" value="Peptidase_C13"/>
    <property type="match status" value="1"/>
</dbReference>
<accession>A0AA42CLC0</accession>
<evidence type="ECO:0000313" key="2">
    <source>
        <dbReference type="Proteomes" id="UP001165667"/>
    </source>
</evidence>
<keyword evidence="2" id="KW-1185">Reference proteome</keyword>
<dbReference type="GO" id="GO:0008233">
    <property type="term" value="F:peptidase activity"/>
    <property type="evidence" value="ECO:0007669"/>
    <property type="project" value="InterPro"/>
</dbReference>
<gene>
    <name evidence="1" type="ORF">M8523_03825</name>
</gene>
<comment type="caution">
    <text evidence="1">The sequence shown here is derived from an EMBL/GenBank/DDBJ whole genome shotgun (WGS) entry which is preliminary data.</text>
</comment>
<proteinExistence type="predicted"/>
<evidence type="ECO:0000313" key="1">
    <source>
        <dbReference type="EMBL" id="MCW6507145.1"/>
    </source>
</evidence>
<name>A0AA42CLC0_9HYPH</name>
<reference evidence="1" key="1">
    <citation type="submission" date="2022-05" db="EMBL/GenBank/DDBJ databases">
        <authorList>
            <person name="Pankratov T."/>
        </authorList>
    </citation>
    <scope>NUCLEOTIDE SEQUENCE</scope>
    <source>
        <strain evidence="1">BP6-180914</strain>
    </source>
</reference>
<dbReference type="Gene3D" id="3.40.50.1460">
    <property type="match status" value="1"/>
</dbReference>
<dbReference type="AlphaFoldDB" id="A0AA42CLC0"/>
<dbReference type="InterPro" id="IPR001096">
    <property type="entry name" value="Peptidase_C13"/>
</dbReference>
<dbReference type="GO" id="GO:0006508">
    <property type="term" value="P:proteolysis"/>
    <property type="evidence" value="ECO:0007669"/>
    <property type="project" value="InterPro"/>
</dbReference>
<dbReference type="EMBL" id="JAMOIM010000002">
    <property type="protein sequence ID" value="MCW6507145.1"/>
    <property type="molecule type" value="Genomic_DNA"/>
</dbReference>
<dbReference type="Proteomes" id="UP001165667">
    <property type="component" value="Unassembled WGS sequence"/>
</dbReference>
<organism evidence="1 2">
    <name type="scientific">Lichenifustis flavocetrariae</name>
    <dbReference type="NCBI Taxonomy" id="2949735"/>
    <lineage>
        <taxon>Bacteria</taxon>
        <taxon>Pseudomonadati</taxon>
        <taxon>Pseudomonadota</taxon>
        <taxon>Alphaproteobacteria</taxon>
        <taxon>Hyphomicrobiales</taxon>
        <taxon>Lichenihabitantaceae</taxon>
        <taxon>Lichenifustis</taxon>
    </lineage>
</organism>